<dbReference type="PANTHER" id="PTHR21228">
    <property type="entry name" value="FAST LEU-RICH DOMAIN-CONTAINING"/>
    <property type="match status" value="1"/>
</dbReference>
<dbReference type="Pfam" id="PF08373">
    <property type="entry name" value="RAP"/>
    <property type="match status" value="1"/>
</dbReference>
<dbReference type="InParanoid" id="A0A6P7F8E9"/>
<evidence type="ECO:0000313" key="6">
    <source>
        <dbReference type="RefSeq" id="XP_028129968.1"/>
    </source>
</evidence>
<dbReference type="GO" id="GO:0000963">
    <property type="term" value="P:mitochondrial RNA processing"/>
    <property type="evidence" value="ECO:0007669"/>
    <property type="project" value="TreeGrafter"/>
</dbReference>
<dbReference type="EnsemblMetazoa" id="XM_028274167.2">
    <property type="protein sequence ID" value="XP_028129968.1"/>
    <property type="gene ID" value="LOC114326004"/>
</dbReference>
<evidence type="ECO:0000313" key="5">
    <source>
        <dbReference type="Proteomes" id="UP001652700"/>
    </source>
</evidence>
<dbReference type="GO" id="GO:0044528">
    <property type="term" value="P:regulation of mitochondrial mRNA stability"/>
    <property type="evidence" value="ECO:0007669"/>
    <property type="project" value="InterPro"/>
</dbReference>
<dbReference type="PANTHER" id="PTHR21228:SF72">
    <property type="entry name" value="LD32258P"/>
    <property type="match status" value="1"/>
</dbReference>
<dbReference type="FunCoup" id="A0A6P7F8E9">
    <property type="interactions" value="26"/>
</dbReference>
<feature type="domain" description="RAP" evidence="3">
    <location>
        <begin position="823"/>
        <end position="881"/>
    </location>
</feature>
<dbReference type="GO" id="GO:0005759">
    <property type="term" value="C:mitochondrial matrix"/>
    <property type="evidence" value="ECO:0007669"/>
    <property type="project" value="TreeGrafter"/>
</dbReference>
<accession>A0A6P7F8E9</accession>
<dbReference type="OrthoDB" id="385235at2759"/>
<keyword evidence="2" id="KW-0496">Mitochondrion</keyword>
<keyword evidence="5" id="KW-1185">Reference proteome</keyword>
<dbReference type="GO" id="GO:0016301">
    <property type="term" value="F:kinase activity"/>
    <property type="evidence" value="ECO:0007669"/>
    <property type="project" value="UniProtKB-KW"/>
</dbReference>
<dbReference type="GO" id="GO:0003723">
    <property type="term" value="F:RNA binding"/>
    <property type="evidence" value="ECO:0007669"/>
    <property type="project" value="TreeGrafter"/>
</dbReference>
<dbReference type="Pfam" id="PF06743">
    <property type="entry name" value="FAST_1"/>
    <property type="match status" value="1"/>
</dbReference>
<name>A0A6P7F8E9_DIAVI</name>
<dbReference type="KEGG" id="dvv:114326004"/>
<dbReference type="GO" id="GO:0035770">
    <property type="term" value="C:ribonucleoprotein granule"/>
    <property type="evidence" value="ECO:0007669"/>
    <property type="project" value="TreeGrafter"/>
</dbReference>
<reference evidence="4" key="2">
    <citation type="submission" date="2025-05" db="UniProtKB">
        <authorList>
            <consortium name="EnsemblMetazoa"/>
        </authorList>
    </citation>
    <scope>IDENTIFICATION</scope>
</reference>
<gene>
    <name evidence="6" type="primary">LOC114326004</name>
</gene>
<dbReference type="InterPro" id="IPR013584">
    <property type="entry name" value="RAP"/>
</dbReference>
<sequence>MKIFRIFRSFQNKSNFKRYLSTFTHAKINRAFNNRLSNVKQYTFRQYSTEDDESEDYPFLETETFDQIDCTKYVLFKDSEDVIIRDLNECRSLKDVWKVFNSYKTDFKEKHVAQTIFVLKDLQSLYCRVNCSVDSAFLNYLKEMKQSEDFSNLMNMITEKLSDFNAEVLSYVFLYLHKLGFHTEDFPMVQIAEKIRRDLIEEFNLSNCSKWIKVIFLESGSRPYYMSLELMPKIFNAIDECDSVEQLADISTCLTKLQNMVTPQIVSKYVDKVQNFIEHKKLTSTDHNAILKVITFLSCPGWRNENTILLCKCMLLLKNQINRLDAARLLVLYEVFFKTQEPGDLLNEIQRCAAKYWQQHEESNNLDNNTALKLFSSLIYFNSPLHRIHVRKDIQKLLKDKMSPSNLSLLRKIFSYVKISDNVLCHNYWRVWSNILNEDSSMYLLVMACQNYMQFNTDIDNYRNNDFEKKVLGLIRDLVRNEELLFPQDLIVLLTFVILYGRDKMLLEVLLGKLRDNPTQLKGKDLFVLSKFFKRNHLSLSERQYNDIKRIFRETSDHLLNENNFETNALLVKSAILRNEYDSYQIDTLITEFKAMEYMSSKFLEHINFIFMTTNTLVPEVFNKMTEYIINNKNNIVGFNAEKLLFLCFHLAYLPINADKFFQTVTDIIIRDQERLSGLAFLQSALSLSFFNKLPSFLVKQIFNVEFMDRLDNELANCYSKEKYPQRVRQTLMYLNRSVCLEYPEFNVPWFHEKYLKDVRKTYNTEMEYTYSKSIKEYLVEIAESHIMESITTPYGYYIDFVINLNKEECVVSPSSKSISRRVALLLVHQYAFTRFYSHLRGTYQMKIRHLEIMGYSVSIMKIDEWTNLLYASERIEYLKKLIWPDNWNTIQCLPKR</sequence>
<keyword evidence="6" id="KW-0808">Transferase</keyword>
<evidence type="ECO:0000259" key="3">
    <source>
        <dbReference type="PROSITE" id="PS51286"/>
    </source>
</evidence>
<evidence type="ECO:0000256" key="1">
    <source>
        <dbReference type="ARBA" id="ARBA00004173"/>
    </source>
</evidence>
<dbReference type="InterPro" id="IPR013579">
    <property type="entry name" value="FAST_2"/>
</dbReference>
<dbReference type="Pfam" id="PF08368">
    <property type="entry name" value="FAST_2"/>
    <property type="match status" value="1"/>
</dbReference>
<dbReference type="Proteomes" id="UP001652700">
    <property type="component" value="Unplaced"/>
</dbReference>
<keyword evidence="6" id="KW-0418">Kinase</keyword>
<evidence type="ECO:0000256" key="2">
    <source>
        <dbReference type="ARBA" id="ARBA00023128"/>
    </source>
</evidence>
<comment type="subcellular location">
    <subcellularLocation>
        <location evidence="1">Mitochondrion</location>
    </subcellularLocation>
</comment>
<proteinExistence type="predicted"/>
<reference evidence="6" key="1">
    <citation type="submission" date="2025-04" db="UniProtKB">
        <authorList>
            <consortium name="RefSeq"/>
        </authorList>
    </citation>
    <scope>IDENTIFICATION</scope>
    <source>
        <tissue evidence="6">Whole insect</tissue>
    </source>
</reference>
<dbReference type="InterPro" id="IPR050870">
    <property type="entry name" value="FAST_kinase"/>
</dbReference>
<dbReference type="RefSeq" id="XP_028129968.1">
    <property type="nucleotide sequence ID" value="XM_028274167.1"/>
</dbReference>
<dbReference type="InterPro" id="IPR010622">
    <property type="entry name" value="FAST_Leu-rich"/>
</dbReference>
<dbReference type="SMART" id="SM00952">
    <property type="entry name" value="RAP"/>
    <property type="match status" value="1"/>
</dbReference>
<organism evidence="6">
    <name type="scientific">Diabrotica virgifera virgifera</name>
    <name type="common">western corn rootworm</name>
    <dbReference type="NCBI Taxonomy" id="50390"/>
    <lineage>
        <taxon>Eukaryota</taxon>
        <taxon>Metazoa</taxon>
        <taxon>Ecdysozoa</taxon>
        <taxon>Arthropoda</taxon>
        <taxon>Hexapoda</taxon>
        <taxon>Insecta</taxon>
        <taxon>Pterygota</taxon>
        <taxon>Neoptera</taxon>
        <taxon>Endopterygota</taxon>
        <taxon>Coleoptera</taxon>
        <taxon>Polyphaga</taxon>
        <taxon>Cucujiformia</taxon>
        <taxon>Chrysomeloidea</taxon>
        <taxon>Chrysomelidae</taxon>
        <taxon>Galerucinae</taxon>
        <taxon>Diabroticina</taxon>
        <taxon>Diabroticites</taxon>
        <taxon>Diabrotica</taxon>
    </lineage>
</organism>
<protein>
    <submittedName>
        <fullName evidence="6">FAST kinase domain-containing protein 1, mitochondrial isoform X1</fullName>
    </submittedName>
</protein>
<dbReference type="AlphaFoldDB" id="A0A6P7F8E9"/>
<dbReference type="GeneID" id="114326004"/>
<dbReference type="PROSITE" id="PS51286">
    <property type="entry name" value="RAP"/>
    <property type="match status" value="1"/>
</dbReference>
<evidence type="ECO:0000313" key="4">
    <source>
        <dbReference type="EnsemblMetazoa" id="XP_028129968.1"/>
    </source>
</evidence>